<dbReference type="GO" id="GO:0016020">
    <property type="term" value="C:membrane"/>
    <property type="evidence" value="ECO:0007669"/>
    <property type="project" value="TreeGrafter"/>
</dbReference>
<dbReference type="GO" id="GO:0016747">
    <property type="term" value="F:acyltransferase activity, transferring groups other than amino-acyl groups"/>
    <property type="evidence" value="ECO:0007669"/>
    <property type="project" value="InterPro"/>
</dbReference>
<feature type="transmembrane region" description="Helical" evidence="1">
    <location>
        <begin position="215"/>
        <end position="239"/>
    </location>
</feature>
<reference evidence="3 4" key="1">
    <citation type="submission" date="2017-08" db="EMBL/GenBank/DDBJ databases">
        <authorList>
            <person name="de Groot N.N."/>
        </authorList>
    </citation>
    <scope>NUCLEOTIDE SEQUENCE [LARGE SCALE GENOMIC DNA]</scope>
    <source>
        <strain evidence="3 4">HM2</strain>
    </source>
</reference>
<dbReference type="GO" id="GO:0000271">
    <property type="term" value="P:polysaccharide biosynthetic process"/>
    <property type="evidence" value="ECO:0007669"/>
    <property type="project" value="TreeGrafter"/>
</dbReference>
<proteinExistence type="predicted"/>
<dbReference type="InterPro" id="IPR050879">
    <property type="entry name" value="Acyltransferase_3"/>
</dbReference>
<feature type="transmembrane region" description="Helical" evidence="1">
    <location>
        <begin position="245"/>
        <end position="263"/>
    </location>
</feature>
<keyword evidence="1" id="KW-0472">Membrane</keyword>
<feature type="transmembrane region" description="Helical" evidence="1">
    <location>
        <begin position="12"/>
        <end position="30"/>
    </location>
</feature>
<feature type="transmembrane region" description="Helical" evidence="1">
    <location>
        <begin position="275"/>
        <end position="297"/>
    </location>
</feature>
<evidence type="ECO:0000313" key="3">
    <source>
        <dbReference type="EMBL" id="SUQ24010.1"/>
    </source>
</evidence>
<keyword evidence="3" id="KW-0012">Acyltransferase</keyword>
<feature type="transmembrane region" description="Helical" evidence="1">
    <location>
        <begin position="42"/>
        <end position="63"/>
    </location>
</feature>
<dbReference type="AlphaFoldDB" id="A0A380S5A6"/>
<dbReference type="PANTHER" id="PTHR23028:SF53">
    <property type="entry name" value="ACYL_TRANSF_3 DOMAIN-CONTAINING PROTEIN"/>
    <property type="match status" value="1"/>
</dbReference>
<dbReference type="Pfam" id="PF01757">
    <property type="entry name" value="Acyl_transf_3"/>
    <property type="match status" value="1"/>
</dbReference>
<gene>
    <name evidence="3" type="ORF">SAMN05661053_1400</name>
</gene>
<feature type="transmembrane region" description="Helical" evidence="1">
    <location>
        <begin position="180"/>
        <end position="203"/>
    </location>
</feature>
<feature type="transmembrane region" description="Helical" evidence="1">
    <location>
        <begin position="125"/>
        <end position="141"/>
    </location>
</feature>
<evidence type="ECO:0000256" key="1">
    <source>
        <dbReference type="SAM" id="Phobius"/>
    </source>
</evidence>
<dbReference type="InterPro" id="IPR002656">
    <property type="entry name" value="Acyl_transf_3_dom"/>
</dbReference>
<organism evidence="3 4">
    <name type="scientific">Fibrobacter succinogenes</name>
    <name type="common">Bacteroides succinogenes</name>
    <dbReference type="NCBI Taxonomy" id="833"/>
    <lineage>
        <taxon>Bacteria</taxon>
        <taxon>Pseudomonadati</taxon>
        <taxon>Fibrobacterota</taxon>
        <taxon>Fibrobacteria</taxon>
        <taxon>Fibrobacterales</taxon>
        <taxon>Fibrobacteraceae</taxon>
        <taxon>Fibrobacter</taxon>
    </lineage>
</organism>
<keyword evidence="3" id="KW-0378">Hydrolase</keyword>
<feature type="transmembrane region" description="Helical" evidence="1">
    <location>
        <begin position="153"/>
        <end position="174"/>
    </location>
</feature>
<keyword evidence="1" id="KW-0812">Transmembrane</keyword>
<dbReference type="GO" id="GO:0016787">
    <property type="term" value="F:hydrolase activity"/>
    <property type="evidence" value="ECO:0007669"/>
    <property type="project" value="UniProtKB-KW"/>
</dbReference>
<sequence length="342" mass="40124">MNSILQTLSKHRSAIMGFAILWIMLFHLRVPTDIDIIDFFRSVGYGGVDIFLFLSGFGLYYSLSRKNFDLKKYYKSRFFRILPEFWVVIGIVFLAQMDFSTRAFYQLICKATTLGYWIGYRDESWFISCIVFLYAIFPVYFKLFKKYGFKASFYFIGAGLSLMLIYALTCILCYNNKNYGGFIILTYARIPIFFIGAIFGHWAKDGCNIRLTKKLKTIGLTAAFIATIILFLFQTYFFYALQTCSLAYLPYIIITPVLCLLLAKFFDKYKTIDKIFTIFGLMSLELYLCHIFIYKLFFDFIDFLDKDSSNILTMLISFFAAYLLYIVNKKVLSRRTNIRIRP</sequence>
<accession>A0A380S5A6</accession>
<feature type="domain" description="Acyltransferase 3" evidence="2">
    <location>
        <begin position="17"/>
        <end position="324"/>
    </location>
</feature>
<feature type="transmembrane region" description="Helical" evidence="1">
    <location>
        <begin position="84"/>
        <end position="105"/>
    </location>
</feature>
<protein>
    <submittedName>
        <fullName evidence="3">Peptidoglycan/LPS O-acetylase OafA/YrhL, contains acyltransferase and SGNH-hydrolase domains</fullName>
    </submittedName>
</protein>
<dbReference type="EMBL" id="UHJL01000002">
    <property type="protein sequence ID" value="SUQ24010.1"/>
    <property type="molecule type" value="Genomic_DNA"/>
</dbReference>
<dbReference type="PANTHER" id="PTHR23028">
    <property type="entry name" value="ACETYLTRANSFERASE"/>
    <property type="match status" value="1"/>
</dbReference>
<evidence type="ECO:0000259" key="2">
    <source>
        <dbReference type="Pfam" id="PF01757"/>
    </source>
</evidence>
<name>A0A380S5A6_FIBSU</name>
<dbReference type="Proteomes" id="UP000255423">
    <property type="component" value="Unassembled WGS sequence"/>
</dbReference>
<keyword evidence="1" id="KW-1133">Transmembrane helix</keyword>
<evidence type="ECO:0000313" key="4">
    <source>
        <dbReference type="Proteomes" id="UP000255423"/>
    </source>
</evidence>
<keyword evidence="3" id="KW-0808">Transferase</keyword>
<feature type="transmembrane region" description="Helical" evidence="1">
    <location>
        <begin position="309"/>
        <end position="327"/>
    </location>
</feature>